<reference evidence="2 3" key="1">
    <citation type="submission" date="2020-01" db="EMBL/GenBank/DDBJ databases">
        <title>Insect and environment-associated Actinomycetes.</title>
        <authorList>
            <person name="Currrie C."/>
            <person name="Chevrette M."/>
            <person name="Carlson C."/>
            <person name="Stubbendieck R."/>
            <person name="Wendt-Pienkowski E."/>
        </authorList>
    </citation>
    <scope>NUCLEOTIDE SEQUENCE [LARGE SCALE GENOMIC DNA]</scope>
    <source>
        <strain evidence="2 3">SID7754</strain>
    </source>
</reference>
<comment type="caution">
    <text evidence="2">The sequence shown here is derived from an EMBL/GenBank/DDBJ whole genome shotgun (WGS) entry which is preliminary data.</text>
</comment>
<dbReference type="Proteomes" id="UP000470520">
    <property type="component" value="Unassembled WGS sequence"/>
</dbReference>
<proteinExistence type="predicted"/>
<evidence type="ECO:0000313" key="3">
    <source>
        <dbReference type="Proteomes" id="UP000470520"/>
    </source>
</evidence>
<protein>
    <submittedName>
        <fullName evidence="2">Uncharacterized protein</fullName>
    </submittedName>
</protein>
<dbReference type="AlphaFoldDB" id="A0A7K3R1K8"/>
<accession>A0A7K3R1K8</accession>
<evidence type="ECO:0000256" key="1">
    <source>
        <dbReference type="SAM" id="Phobius"/>
    </source>
</evidence>
<name>A0A7K3R1K8_9ACTN</name>
<evidence type="ECO:0000313" key="2">
    <source>
        <dbReference type="EMBL" id="NEB96050.1"/>
    </source>
</evidence>
<sequence>MDMGRESRWEKDAVTVEIGFALVTAVALGGAVFAVALAVTRVFDFSGSVSRGVLVGGALAGAVAGVWRLVRVLYRFDVERRKGR</sequence>
<keyword evidence="1" id="KW-0472">Membrane</keyword>
<dbReference type="Pfam" id="PF19857">
    <property type="entry name" value="DUF6332"/>
    <property type="match status" value="1"/>
</dbReference>
<keyword evidence="1" id="KW-0812">Transmembrane</keyword>
<dbReference type="InterPro" id="IPR046295">
    <property type="entry name" value="DUF6332"/>
</dbReference>
<feature type="transmembrane region" description="Helical" evidence="1">
    <location>
        <begin position="20"/>
        <end position="40"/>
    </location>
</feature>
<keyword evidence="1" id="KW-1133">Transmembrane helix</keyword>
<organism evidence="2 3">
    <name type="scientific">Streptomyces bauhiniae</name>
    <dbReference type="NCBI Taxonomy" id="2340725"/>
    <lineage>
        <taxon>Bacteria</taxon>
        <taxon>Bacillati</taxon>
        <taxon>Actinomycetota</taxon>
        <taxon>Actinomycetes</taxon>
        <taxon>Kitasatosporales</taxon>
        <taxon>Streptomycetaceae</taxon>
        <taxon>Streptomyces</taxon>
    </lineage>
</organism>
<dbReference type="EMBL" id="JAAGMR010000345">
    <property type="protein sequence ID" value="NEB96050.1"/>
    <property type="molecule type" value="Genomic_DNA"/>
</dbReference>
<gene>
    <name evidence="2" type="ORF">G3I21_30950</name>
</gene>
<dbReference type="RefSeq" id="WP_164195471.1">
    <property type="nucleotide sequence ID" value="NZ_JAAGMR010000345.1"/>
</dbReference>
<feature type="transmembrane region" description="Helical" evidence="1">
    <location>
        <begin position="52"/>
        <end position="74"/>
    </location>
</feature>